<dbReference type="AlphaFoldDB" id="A0A3G8H9R6"/>
<protein>
    <submittedName>
        <fullName evidence="1">PIG-L family deacetylase</fullName>
    </submittedName>
</protein>
<evidence type="ECO:0000313" key="1">
    <source>
        <dbReference type="EMBL" id="AZG16292.1"/>
    </source>
</evidence>
<dbReference type="OrthoDB" id="116799at2"/>
<dbReference type="Pfam" id="PF02585">
    <property type="entry name" value="PIG-L"/>
    <property type="match status" value="1"/>
</dbReference>
<gene>
    <name evidence="1" type="ORF">EHF44_23135</name>
</gene>
<dbReference type="InterPro" id="IPR003737">
    <property type="entry name" value="GlcNAc_PI_deacetylase-related"/>
</dbReference>
<dbReference type="SUPFAM" id="SSF102588">
    <property type="entry name" value="LmbE-like"/>
    <property type="match status" value="1"/>
</dbReference>
<accession>A0A3G8H9R6</accession>
<dbReference type="InterPro" id="IPR024078">
    <property type="entry name" value="LmbE-like_dom_sf"/>
</dbReference>
<evidence type="ECO:0000313" key="2">
    <source>
        <dbReference type="Proteomes" id="UP000270411"/>
    </source>
</evidence>
<dbReference type="EMBL" id="CP033970">
    <property type="protein sequence ID" value="AZG16292.1"/>
    <property type="molecule type" value="Genomic_DNA"/>
</dbReference>
<dbReference type="Gene3D" id="3.40.50.10320">
    <property type="entry name" value="LmbE-like"/>
    <property type="match status" value="1"/>
</dbReference>
<reference evidence="2" key="1">
    <citation type="submission" date="2018-11" db="EMBL/GenBank/DDBJ databases">
        <title>FDA dAtabase for Regulatory Grade micrObial Sequences (FDA-ARGOS): Supporting development and validation of Infectious Disease Dx tests.</title>
        <authorList>
            <person name="Goldberg B."/>
            <person name="Campos J."/>
            <person name="Tallon L."/>
            <person name="Sadzewicz L."/>
            <person name="Zhao X."/>
            <person name="Vavikolanu K."/>
            <person name="Mehta A."/>
            <person name="Aluvathingal J."/>
            <person name="Nadendla S."/>
            <person name="Geyer C."/>
            <person name="Nandy P."/>
            <person name="Yan Y."/>
            <person name="Sichtig H."/>
        </authorList>
    </citation>
    <scope>NUCLEOTIDE SEQUENCE [LARGE SCALE GENOMIC DNA]</scope>
    <source>
        <strain evidence="2">FDAARGOS_614</strain>
    </source>
</reference>
<proteinExistence type="predicted"/>
<dbReference type="RefSeq" id="WP_124686022.1">
    <property type="nucleotide sequence ID" value="NZ_CP033970.1"/>
</dbReference>
<name>A0A3G8H9R6_9BURK</name>
<sequence>MPILQIPEPLTVISPHLDDAVFSCGALIAAARDAVVVTVLAGMPDADTALTDWDRAAGFASVTQAVANRRREDARSLNMLGARPEWLKFLDGQYGKPQSAEDIMAGLAASPALQRGGTLVAPMGLFHSDHVLVSQACMLLRTTVMGMQTARATQTADDDAGDGVEDRAPVPPTQWLFYEDAIYRRLPGMVQSRLLGWWQAGLVASPVHFPVAPWHAAKMAAVEAYESQLPLFNAGQLADIGAPERYWSLDISPAPGT</sequence>
<dbReference type="Proteomes" id="UP000270411">
    <property type="component" value="Chromosome 2"/>
</dbReference>
<dbReference type="KEGG" id="cpau:EHF44_23135"/>
<organism evidence="1 2">
    <name type="scientific">Cupriavidus pauculus</name>
    <dbReference type="NCBI Taxonomy" id="82633"/>
    <lineage>
        <taxon>Bacteria</taxon>
        <taxon>Pseudomonadati</taxon>
        <taxon>Pseudomonadota</taxon>
        <taxon>Betaproteobacteria</taxon>
        <taxon>Burkholderiales</taxon>
        <taxon>Burkholderiaceae</taxon>
        <taxon>Cupriavidus</taxon>
    </lineage>
</organism>